<comment type="similarity">
    <text evidence="8">Belongs to the eukaryotic ATPase B chain family.</text>
</comment>
<evidence type="ECO:0000256" key="4">
    <source>
        <dbReference type="ARBA" id="ARBA00022792"/>
    </source>
</evidence>
<reference evidence="9 10" key="1">
    <citation type="submission" date="2016-11" db="EMBL/GenBank/DDBJ databases">
        <authorList>
            <person name="Jaros S."/>
            <person name="Januszkiewicz K."/>
            <person name="Wedrychowicz H."/>
        </authorList>
    </citation>
    <scope>NUCLEOTIDE SEQUENCE [LARGE SCALE GENOMIC DNA]</scope>
</reference>
<dbReference type="GO" id="GO:0005743">
    <property type="term" value="C:mitochondrial inner membrane"/>
    <property type="evidence" value="ECO:0007669"/>
    <property type="project" value="UniProtKB-SubCell"/>
</dbReference>
<dbReference type="STRING" id="796604.A0A2X0MC07"/>
<accession>A0A2X0MC07</accession>
<evidence type="ECO:0000256" key="7">
    <source>
        <dbReference type="ARBA" id="ARBA00023136"/>
    </source>
</evidence>
<organism evidence="9 10">
    <name type="scientific">Microbotryum silenes-dioicae</name>
    <dbReference type="NCBI Taxonomy" id="796604"/>
    <lineage>
        <taxon>Eukaryota</taxon>
        <taxon>Fungi</taxon>
        <taxon>Dikarya</taxon>
        <taxon>Basidiomycota</taxon>
        <taxon>Pucciniomycotina</taxon>
        <taxon>Microbotryomycetes</taxon>
        <taxon>Microbotryales</taxon>
        <taxon>Microbotryaceae</taxon>
        <taxon>Microbotryum</taxon>
    </lineage>
</organism>
<gene>
    <name evidence="9" type="primary">BQ5605_C007g04754</name>
    <name evidence="9" type="ORF">BQ5605_C007G04754</name>
</gene>
<evidence type="ECO:0000256" key="2">
    <source>
        <dbReference type="ARBA" id="ARBA00022547"/>
    </source>
</evidence>
<dbReference type="InterPro" id="IPR013837">
    <property type="entry name" value="ATP_synth_F0_suB"/>
</dbReference>
<evidence type="ECO:0000256" key="6">
    <source>
        <dbReference type="ARBA" id="ARBA00023128"/>
    </source>
</evidence>
<dbReference type="PANTHER" id="PTHR12733:SF3">
    <property type="entry name" value="ATP SYNTHASE F(0) COMPLEX SUBUNIT B1, MITOCHONDRIAL"/>
    <property type="match status" value="1"/>
</dbReference>
<keyword evidence="5 8" id="KW-0406">Ion transport</keyword>
<dbReference type="Gene3D" id="1.20.5.2210">
    <property type="match status" value="1"/>
</dbReference>
<dbReference type="GO" id="GO:0046933">
    <property type="term" value="F:proton-transporting ATP synthase activity, rotational mechanism"/>
    <property type="evidence" value="ECO:0007669"/>
    <property type="project" value="TreeGrafter"/>
</dbReference>
<evidence type="ECO:0000256" key="1">
    <source>
        <dbReference type="ARBA" id="ARBA00022448"/>
    </source>
</evidence>
<evidence type="ECO:0000256" key="3">
    <source>
        <dbReference type="ARBA" id="ARBA00022781"/>
    </source>
</evidence>
<comment type="function">
    <text evidence="8">Subunit b, of the mitochondrial membrane ATP synthase complex (F(1)F(0) ATP synthase or Complex V) that produces ATP from ADP in the presence of a proton gradient across the membrane which is generated by electron transport complexes of the respiratory chain. ATP synthase complex consist of a soluble F(1) head domain - the catalytic core - and a membrane F(1) domain - the membrane proton channel. These two domains are linked by a central stalk rotating inside the F(1) region and a stationary peripheral stalk. During catalysis, ATP synthesis in the catalytic domain of F(1) is coupled via a rotary mechanism of the central stalk subunits to proton translocation. In vivo, can only synthesize ATP although its ATP hydrolase activity can be activated artificially in vitro. Part of the complex F(0) domain. Part of the complex F(0) domain and the peripheric stalk, which acts as a stator to hold the catalytic alpha(3)beta(3) subcomplex and subunit a/ATP6 static relative to the rotary elements.</text>
</comment>
<keyword evidence="7 8" id="KW-0472">Membrane</keyword>
<protein>
    <recommendedName>
        <fullName evidence="8">ATP synthase subunit 4</fullName>
    </recommendedName>
</protein>
<sequence>MLARTAARSALRPAVRSAVVAPSSLRFASSASEKPAPTVKANALIDALPGNSLVSKTGIITATTAVAAAGISSELFVLNEEVVVSGVTPCAAGEIEFGKDRVDLFVCARSLFVPQILGSFVIFVGYVASAVRGPYTEWANGQIDKIRGILNSARATHTQAVQGRIDSVGELKDVEALTKQLFELSKQTAQLEHETFTLKQQTALTSHIKSVLDSWVRHEAQVREQEQRDLVRTVLENVQKSLNDKKLQKDILVAAVADVEALVKSKAI</sequence>
<keyword evidence="3 8" id="KW-0375">Hydrogen ion transport</keyword>
<name>A0A2X0MC07_9BASI</name>
<proteinExistence type="inferred from homology"/>
<evidence type="ECO:0000313" key="10">
    <source>
        <dbReference type="Proteomes" id="UP000249464"/>
    </source>
</evidence>
<evidence type="ECO:0000313" key="9">
    <source>
        <dbReference type="EMBL" id="SGY62921.1"/>
    </source>
</evidence>
<keyword evidence="2 8" id="KW-0138">CF(0)</keyword>
<dbReference type="Proteomes" id="UP000249464">
    <property type="component" value="Unassembled WGS sequence"/>
</dbReference>
<dbReference type="FunFam" id="1.20.5.2210:FF:000002">
    <property type="entry name" value="ATP synthase subunit 4 mitochondrial"/>
    <property type="match status" value="1"/>
</dbReference>
<keyword evidence="6 8" id="KW-0496">Mitochondrion</keyword>
<keyword evidence="10" id="KW-1185">Reference proteome</keyword>
<dbReference type="PANTHER" id="PTHR12733">
    <property type="entry name" value="MITOCHONDRIAL ATP SYNTHASE B CHAIN"/>
    <property type="match status" value="1"/>
</dbReference>
<evidence type="ECO:0000256" key="5">
    <source>
        <dbReference type="ARBA" id="ARBA00023065"/>
    </source>
</evidence>
<keyword evidence="4 8" id="KW-0999">Mitochondrion inner membrane</keyword>
<evidence type="ECO:0000256" key="8">
    <source>
        <dbReference type="RuleBase" id="RU368017"/>
    </source>
</evidence>
<dbReference type="SUPFAM" id="SSF161060">
    <property type="entry name" value="ATP synthase B chain-like"/>
    <property type="match status" value="1"/>
</dbReference>
<dbReference type="Pfam" id="PF05405">
    <property type="entry name" value="Mt_ATP-synt_B"/>
    <property type="match status" value="1"/>
</dbReference>
<dbReference type="EMBL" id="FQNC01000045">
    <property type="protein sequence ID" value="SGY62921.1"/>
    <property type="molecule type" value="Genomic_DNA"/>
</dbReference>
<dbReference type="InterPro" id="IPR008688">
    <property type="entry name" value="ATP_synth_Bsub_B/MI25"/>
</dbReference>
<dbReference type="AlphaFoldDB" id="A0A2X0MC07"/>
<comment type="subcellular location">
    <subcellularLocation>
        <location evidence="8">Mitochondrion</location>
    </subcellularLocation>
    <subcellularLocation>
        <location evidence="8">Mitochondrion inner membrane</location>
    </subcellularLocation>
</comment>
<keyword evidence="1 8" id="KW-0813">Transport</keyword>
<comment type="subunit">
    <text evidence="8">F-type ATPases have 2 components, CF(1) - the catalytic core - and CF(0) - the membrane proton channel. In yeast, the dimeric form of ATP synthase consists of 17 polypeptides: alpha, beta, gamma, delta, epsilon, 4 (B), 5 (OSCP), 6 (A), 8, 9 (C), d, E (Tim11), f, g, h, i/j and k.</text>
</comment>
<dbReference type="GO" id="GO:0045259">
    <property type="term" value="C:proton-transporting ATP synthase complex"/>
    <property type="evidence" value="ECO:0007669"/>
    <property type="project" value="UniProtKB-KW"/>
</dbReference>